<dbReference type="eggNOG" id="ENOG502STYX">
    <property type="taxonomic scope" value="Eukaryota"/>
</dbReference>
<organism evidence="1 2">
    <name type="scientific">Hyaloperonospora arabidopsidis (strain Emoy2)</name>
    <name type="common">Downy mildew agent</name>
    <name type="synonym">Peronospora arabidopsidis</name>
    <dbReference type="NCBI Taxonomy" id="559515"/>
    <lineage>
        <taxon>Eukaryota</taxon>
        <taxon>Sar</taxon>
        <taxon>Stramenopiles</taxon>
        <taxon>Oomycota</taxon>
        <taxon>Peronosporomycetes</taxon>
        <taxon>Peronosporales</taxon>
        <taxon>Peronosporaceae</taxon>
        <taxon>Hyaloperonospora</taxon>
    </lineage>
</organism>
<dbReference type="HOGENOM" id="CLU_2054194_0_0_1"/>
<dbReference type="EMBL" id="JH597954">
    <property type="status" value="NOT_ANNOTATED_CDS"/>
    <property type="molecule type" value="Genomic_DNA"/>
</dbReference>
<dbReference type="OMA" id="ATEMWES"/>
<dbReference type="Proteomes" id="UP000011713">
    <property type="component" value="Unassembled WGS sequence"/>
</dbReference>
<dbReference type="STRING" id="559515.M4BUT3"/>
<sequence>MLLSEQRQGTLQIQLCNYNLKNEIGPAFATILRGLRGCQNDDATKVCSMTTATEMWESVVFDKTQRYIFDALLLRRQLTSTHITSASMVQYLNTMESLRQQLLNMGTEHIVTDAEMARLL</sequence>
<proteinExistence type="predicted"/>
<dbReference type="EnsemblProtists" id="HpaT810272">
    <property type="protein sequence ID" value="HpaP810272"/>
    <property type="gene ID" value="HpaG810272"/>
</dbReference>
<dbReference type="InParanoid" id="M4BUT3"/>
<protein>
    <submittedName>
        <fullName evidence="1">Uncharacterized protein</fullName>
    </submittedName>
</protein>
<evidence type="ECO:0000313" key="1">
    <source>
        <dbReference type="EnsemblProtists" id="HpaP810272"/>
    </source>
</evidence>
<dbReference type="AlphaFoldDB" id="M4BUT3"/>
<accession>M4BUT3</accession>
<evidence type="ECO:0000313" key="2">
    <source>
        <dbReference type="Proteomes" id="UP000011713"/>
    </source>
</evidence>
<keyword evidence="2" id="KW-1185">Reference proteome</keyword>
<reference evidence="1" key="2">
    <citation type="submission" date="2015-06" db="UniProtKB">
        <authorList>
            <consortium name="EnsemblProtists"/>
        </authorList>
    </citation>
    <scope>IDENTIFICATION</scope>
    <source>
        <strain evidence="1">Emoy2</strain>
    </source>
</reference>
<dbReference type="VEuPathDB" id="FungiDB:HpaG810272"/>
<reference evidence="2" key="1">
    <citation type="journal article" date="2010" name="Science">
        <title>Signatures of adaptation to obligate biotrophy in the Hyaloperonospora arabidopsidis genome.</title>
        <authorList>
            <person name="Baxter L."/>
            <person name="Tripathy S."/>
            <person name="Ishaque N."/>
            <person name="Boot N."/>
            <person name="Cabral A."/>
            <person name="Kemen E."/>
            <person name="Thines M."/>
            <person name="Ah-Fong A."/>
            <person name="Anderson R."/>
            <person name="Badejoko W."/>
            <person name="Bittner-Eddy P."/>
            <person name="Boore J.L."/>
            <person name="Chibucos M.C."/>
            <person name="Coates M."/>
            <person name="Dehal P."/>
            <person name="Delehaunty K."/>
            <person name="Dong S."/>
            <person name="Downton P."/>
            <person name="Dumas B."/>
            <person name="Fabro G."/>
            <person name="Fronick C."/>
            <person name="Fuerstenberg S.I."/>
            <person name="Fulton L."/>
            <person name="Gaulin E."/>
            <person name="Govers F."/>
            <person name="Hughes L."/>
            <person name="Humphray S."/>
            <person name="Jiang R.H."/>
            <person name="Judelson H."/>
            <person name="Kamoun S."/>
            <person name="Kyung K."/>
            <person name="Meijer H."/>
            <person name="Minx P."/>
            <person name="Morris P."/>
            <person name="Nelson J."/>
            <person name="Phuntumart V."/>
            <person name="Qutob D."/>
            <person name="Rehmany A."/>
            <person name="Rougon-Cardoso A."/>
            <person name="Ryden P."/>
            <person name="Torto-Alalibo T."/>
            <person name="Studholme D."/>
            <person name="Wang Y."/>
            <person name="Win J."/>
            <person name="Wood J."/>
            <person name="Clifton S.W."/>
            <person name="Rogers J."/>
            <person name="Van den Ackerveken G."/>
            <person name="Jones J.D."/>
            <person name="McDowell J.M."/>
            <person name="Beynon J."/>
            <person name="Tyler B.M."/>
        </authorList>
    </citation>
    <scope>NUCLEOTIDE SEQUENCE [LARGE SCALE GENOMIC DNA]</scope>
    <source>
        <strain evidence="2">Emoy2</strain>
    </source>
</reference>
<name>M4BUT3_HYAAE</name>